<evidence type="ECO:0000256" key="4">
    <source>
        <dbReference type="ARBA" id="ARBA00022448"/>
    </source>
</evidence>
<dbReference type="InterPro" id="IPR027417">
    <property type="entry name" value="P-loop_NTPase"/>
</dbReference>
<comment type="similarity">
    <text evidence="2">Belongs to the GTP-binding SRP family.</text>
</comment>
<comment type="caution">
    <text evidence="16">The sequence shown here is derived from an EMBL/GenBank/DDBJ whole genome shotgun (WGS) entry which is preliminary data.</text>
</comment>
<dbReference type="GO" id="GO:0005886">
    <property type="term" value="C:plasma membrane"/>
    <property type="evidence" value="ECO:0007669"/>
    <property type="project" value="UniProtKB-SubCell"/>
</dbReference>
<reference evidence="16 17" key="1">
    <citation type="submission" date="2019-08" db="EMBL/GenBank/DDBJ databases">
        <title>In-depth cultivation of the pig gut microbiome towards novel bacterial diversity and tailored functional studies.</title>
        <authorList>
            <person name="Wylensek D."/>
            <person name="Hitch T.C.A."/>
            <person name="Clavel T."/>
        </authorList>
    </citation>
    <scope>NUCLEOTIDE SEQUENCE [LARGE SCALE GENOMIC DNA]</scope>
    <source>
        <strain evidence="16 17">WCA-383-APC-5B</strain>
    </source>
</reference>
<dbReference type="PANTHER" id="PTHR43134">
    <property type="entry name" value="SIGNAL RECOGNITION PARTICLE RECEPTOR SUBUNIT ALPHA"/>
    <property type="match status" value="1"/>
</dbReference>
<dbReference type="GO" id="GO:0003924">
    <property type="term" value="F:GTPase activity"/>
    <property type="evidence" value="ECO:0007669"/>
    <property type="project" value="UniProtKB-UniRule"/>
</dbReference>
<feature type="domain" description="SRP54-type proteins GTP-binding" evidence="15">
    <location>
        <begin position="203"/>
        <end position="394"/>
    </location>
</feature>
<protein>
    <recommendedName>
        <fullName evidence="3 13">Flagellar biosynthesis protein FlhF</fullName>
    </recommendedName>
</protein>
<keyword evidence="4" id="KW-0813">Transport</keyword>
<keyword evidence="5" id="KW-1003">Cell membrane</keyword>
<dbReference type="InterPro" id="IPR003593">
    <property type="entry name" value="AAA+_ATPase"/>
</dbReference>
<evidence type="ECO:0000256" key="10">
    <source>
        <dbReference type="ARBA" id="ARBA00023136"/>
    </source>
</evidence>
<name>A0A7X2MXV2_9CLOT</name>
<dbReference type="Gene3D" id="3.40.50.300">
    <property type="entry name" value="P-loop containing nucleotide triphosphate hydrolases"/>
    <property type="match status" value="1"/>
</dbReference>
<dbReference type="SMART" id="SM00962">
    <property type="entry name" value="SRP54"/>
    <property type="match status" value="1"/>
</dbReference>
<keyword evidence="9" id="KW-0342">GTP-binding</keyword>
<keyword evidence="17" id="KW-1185">Reference proteome</keyword>
<evidence type="ECO:0000313" key="16">
    <source>
        <dbReference type="EMBL" id="MSR91091.1"/>
    </source>
</evidence>
<keyword evidence="7" id="KW-1005">Bacterial flagellum biogenesis</keyword>
<keyword evidence="10" id="KW-0472">Membrane</keyword>
<dbReference type="AlphaFoldDB" id="A0A7X2MXV2"/>
<dbReference type="GO" id="GO:0044781">
    <property type="term" value="P:bacterial-type flagellum organization"/>
    <property type="evidence" value="ECO:0007669"/>
    <property type="project" value="UniProtKB-UniRule"/>
</dbReference>
<dbReference type="InterPro" id="IPR020006">
    <property type="entry name" value="FlhF"/>
</dbReference>
<gene>
    <name evidence="16" type="primary">flhF</name>
    <name evidence="16" type="ORF">FYJ33_06630</name>
</gene>
<sequence>MLIKRYIVNNMNEAMVRIRYELGSNAIIISQRKVRKPGIKGLFASKMIEVTAAVENSEKPQSLNVNKNNALQNKVQEILKNKPVQRKSEVSNIEVPKQRTVIEEKKEASAFKKDNIETSELIKEMKDMKNIIEKMAHKEDIIEISESEKQITKILEDNDYDNDVIQWMVAEYKNKFDDNDENYIDNLKSIIRDKIDIENVEINGKMILVGPTGVGKTTTIAKLAGKLALIDKKKVGLITIDTYRIGAVEQLKTYAEIMNIPFKVVITLKDMDEAMEEFKDCDVILIDTTGRSSKNTMQISELRAFVDKVKTDNISLVISSTTKNRDIEPIINGFKSLNYRNVIITKLDETTVYGSIINILFKCNKPVKFFTIGQNVPDDIKLLSKEKIIDLSLGEDNIC</sequence>
<keyword evidence="16" id="KW-0969">Cilium</keyword>
<dbReference type="PANTHER" id="PTHR43134:SF3">
    <property type="entry name" value="FLAGELLAR BIOSYNTHESIS PROTEIN FLHF"/>
    <property type="match status" value="1"/>
</dbReference>
<evidence type="ECO:0000256" key="3">
    <source>
        <dbReference type="ARBA" id="ARBA00014919"/>
    </source>
</evidence>
<accession>A0A7X2MXV2</accession>
<dbReference type="Gene3D" id="1.20.120.1380">
    <property type="entry name" value="Flagellar FlhF biosynthesis protein, N domain"/>
    <property type="match status" value="1"/>
</dbReference>
<evidence type="ECO:0000256" key="12">
    <source>
        <dbReference type="ARBA" id="ARBA00025337"/>
    </source>
</evidence>
<dbReference type="InterPro" id="IPR047040">
    <property type="entry name" value="FlhF__GTPase_dom"/>
</dbReference>
<evidence type="ECO:0000256" key="8">
    <source>
        <dbReference type="ARBA" id="ARBA00022927"/>
    </source>
</evidence>
<dbReference type="InterPro" id="IPR000897">
    <property type="entry name" value="SRP54_GTPase_dom"/>
</dbReference>
<evidence type="ECO:0000259" key="15">
    <source>
        <dbReference type="SMART" id="SM00962"/>
    </source>
</evidence>
<evidence type="ECO:0000256" key="6">
    <source>
        <dbReference type="ARBA" id="ARBA00022741"/>
    </source>
</evidence>
<dbReference type="GO" id="GO:0005525">
    <property type="term" value="F:GTP binding"/>
    <property type="evidence" value="ECO:0007669"/>
    <property type="project" value="UniProtKB-UniRule"/>
</dbReference>
<dbReference type="GO" id="GO:0015031">
    <property type="term" value="P:protein transport"/>
    <property type="evidence" value="ECO:0007669"/>
    <property type="project" value="UniProtKB-KW"/>
</dbReference>
<comment type="function">
    <text evidence="12">Necessary for flagellar biosynthesis. May be involved in translocation of the flagellum.</text>
</comment>
<evidence type="ECO:0000313" key="17">
    <source>
        <dbReference type="Proteomes" id="UP000460287"/>
    </source>
</evidence>
<dbReference type="GO" id="GO:0005047">
    <property type="term" value="F:signal recognition particle binding"/>
    <property type="evidence" value="ECO:0007669"/>
    <property type="project" value="TreeGrafter"/>
</dbReference>
<evidence type="ECO:0000256" key="11">
    <source>
        <dbReference type="ARBA" id="ARBA00023225"/>
    </source>
</evidence>
<keyword evidence="8" id="KW-0653">Protein transport</keyword>
<dbReference type="RefSeq" id="WP_154530972.1">
    <property type="nucleotide sequence ID" value="NZ_JAQXTV010000242.1"/>
</dbReference>
<evidence type="ECO:0000256" key="2">
    <source>
        <dbReference type="ARBA" id="ARBA00008531"/>
    </source>
</evidence>
<comment type="subcellular location">
    <subcellularLocation>
        <location evidence="1">Cell membrane</location>
        <topology evidence="1">Peripheral membrane protein</topology>
        <orientation evidence="1">Cytoplasmic side</orientation>
    </subcellularLocation>
</comment>
<dbReference type="Proteomes" id="UP000460287">
    <property type="component" value="Unassembled WGS sequence"/>
</dbReference>
<evidence type="ECO:0000256" key="9">
    <source>
        <dbReference type="ARBA" id="ARBA00023134"/>
    </source>
</evidence>
<evidence type="ECO:0000256" key="7">
    <source>
        <dbReference type="ARBA" id="ARBA00022795"/>
    </source>
</evidence>
<evidence type="ECO:0000259" key="14">
    <source>
        <dbReference type="SMART" id="SM00382"/>
    </source>
</evidence>
<keyword evidence="16" id="KW-0282">Flagellum</keyword>
<evidence type="ECO:0000256" key="1">
    <source>
        <dbReference type="ARBA" id="ARBA00004413"/>
    </source>
</evidence>
<dbReference type="EMBL" id="VULX01000007">
    <property type="protein sequence ID" value="MSR91091.1"/>
    <property type="molecule type" value="Genomic_DNA"/>
</dbReference>
<dbReference type="Pfam" id="PF00448">
    <property type="entry name" value="SRP54"/>
    <property type="match status" value="1"/>
</dbReference>
<organism evidence="16 17">
    <name type="scientific">Inconstantimicrobium porci</name>
    <dbReference type="NCBI Taxonomy" id="2652291"/>
    <lineage>
        <taxon>Bacteria</taxon>
        <taxon>Bacillati</taxon>
        <taxon>Bacillota</taxon>
        <taxon>Clostridia</taxon>
        <taxon>Eubacteriales</taxon>
        <taxon>Clostridiaceae</taxon>
        <taxon>Inconstantimicrobium</taxon>
    </lineage>
</organism>
<proteinExistence type="inferred from homology"/>
<dbReference type="CDD" id="cd17873">
    <property type="entry name" value="FlhF"/>
    <property type="match status" value="1"/>
</dbReference>
<evidence type="ECO:0000256" key="13">
    <source>
        <dbReference type="NCBIfam" id="TIGR03499"/>
    </source>
</evidence>
<dbReference type="GO" id="GO:0006614">
    <property type="term" value="P:SRP-dependent cotranslational protein targeting to membrane"/>
    <property type="evidence" value="ECO:0007669"/>
    <property type="project" value="UniProtKB-UniRule"/>
</dbReference>
<evidence type="ECO:0000256" key="5">
    <source>
        <dbReference type="ARBA" id="ARBA00022475"/>
    </source>
</evidence>
<keyword evidence="6" id="KW-0547">Nucleotide-binding</keyword>
<keyword evidence="11" id="KW-1006">Bacterial flagellum protein export</keyword>
<dbReference type="SMART" id="SM00382">
    <property type="entry name" value="AAA"/>
    <property type="match status" value="1"/>
</dbReference>
<feature type="domain" description="AAA+ ATPase" evidence="14">
    <location>
        <begin position="202"/>
        <end position="395"/>
    </location>
</feature>
<dbReference type="FunFam" id="3.40.50.300:FF:000695">
    <property type="entry name" value="Flagellar biosynthesis regulator FlhF"/>
    <property type="match status" value="1"/>
</dbReference>
<dbReference type="NCBIfam" id="TIGR03499">
    <property type="entry name" value="FlhF"/>
    <property type="match status" value="1"/>
</dbReference>
<keyword evidence="16" id="KW-0966">Cell projection</keyword>
<dbReference type="SUPFAM" id="SSF52540">
    <property type="entry name" value="P-loop containing nucleoside triphosphate hydrolases"/>
    <property type="match status" value="1"/>
</dbReference>